<keyword evidence="1" id="KW-0175">Coiled coil</keyword>
<dbReference type="GO" id="GO:0008625">
    <property type="term" value="P:extrinsic apoptotic signaling pathway via death domain receptors"/>
    <property type="evidence" value="ECO:0007669"/>
    <property type="project" value="TreeGrafter"/>
</dbReference>
<dbReference type="Proteomes" id="UP000261640">
    <property type="component" value="Unplaced"/>
</dbReference>
<name>A0A3Q3KQM4_9TELE</name>
<feature type="compositionally biased region" description="Basic and acidic residues" evidence="2">
    <location>
        <begin position="372"/>
        <end position="397"/>
    </location>
</feature>
<proteinExistence type="predicted"/>
<feature type="compositionally biased region" description="Low complexity" evidence="2">
    <location>
        <begin position="131"/>
        <end position="140"/>
    </location>
</feature>
<dbReference type="GO" id="GO:0016605">
    <property type="term" value="C:PML body"/>
    <property type="evidence" value="ECO:0007669"/>
    <property type="project" value="TreeGrafter"/>
</dbReference>
<reference evidence="3" key="1">
    <citation type="submission" date="2025-08" db="UniProtKB">
        <authorList>
            <consortium name="Ensembl"/>
        </authorList>
    </citation>
    <scope>IDENTIFICATION</scope>
</reference>
<protein>
    <submittedName>
        <fullName evidence="3">Caspase 8 associated protein 2</fullName>
    </submittedName>
</protein>
<evidence type="ECO:0000313" key="4">
    <source>
        <dbReference type="Proteomes" id="UP000261640"/>
    </source>
</evidence>
<dbReference type="InParanoid" id="A0A3Q3KQM4"/>
<feature type="region of interest" description="Disordered" evidence="2">
    <location>
        <begin position="561"/>
        <end position="601"/>
    </location>
</feature>
<feature type="compositionally biased region" description="Low complexity" evidence="2">
    <location>
        <begin position="1557"/>
        <end position="1571"/>
    </location>
</feature>
<feature type="compositionally biased region" description="Basic and acidic residues" evidence="2">
    <location>
        <begin position="1475"/>
        <end position="1485"/>
    </location>
</feature>
<dbReference type="PANTHER" id="PTHR15489:SF2">
    <property type="entry name" value="CASP8-ASSOCIATED PROTEIN 2"/>
    <property type="match status" value="1"/>
</dbReference>
<evidence type="ECO:0000313" key="3">
    <source>
        <dbReference type="Ensembl" id="ENSMAMP00000003752.2"/>
    </source>
</evidence>
<feature type="compositionally biased region" description="Low complexity" evidence="2">
    <location>
        <begin position="199"/>
        <end position="209"/>
    </location>
</feature>
<feature type="compositionally biased region" description="Basic and acidic residues" evidence="2">
    <location>
        <begin position="277"/>
        <end position="287"/>
    </location>
</feature>
<dbReference type="Pfam" id="PF21227">
    <property type="entry name" value="Myb_DNA-binding_7"/>
    <property type="match status" value="1"/>
</dbReference>
<feature type="compositionally biased region" description="Pro residues" evidence="2">
    <location>
        <begin position="116"/>
        <end position="130"/>
    </location>
</feature>
<reference evidence="3" key="2">
    <citation type="submission" date="2025-09" db="UniProtKB">
        <authorList>
            <consortium name="Ensembl"/>
        </authorList>
    </citation>
    <scope>IDENTIFICATION</scope>
</reference>
<feature type="region of interest" description="Disordered" evidence="2">
    <location>
        <begin position="1473"/>
        <end position="1571"/>
    </location>
</feature>
<dbReference type="Ensembl" id="ENSMAMT00000003837.2">
    <property type="protein sequence ID" value="ENSMAMP00000003752.2"/>
    <property type="gene ID" value="ENSMAMG00000002538.2"/>
</dbReference>
<dbReference type="SUPFAM" id="SSF46689">
    <property type="entry name" value="Homeodomain-like"/>
    <property type="match status" value="1"/>
</dbReference>
<feature type="compositionally biased region" description="Polar residues" evidence="2">
    <location>
        <begin position="570"/>
        <end position="579"/>
    </location>
</feature>
<feature type="compositionally biased region" description="Basic and acidic residues" evidence="2">
    <location>
        <begin position="210"/>
        <end position="265"/>
    </location>
</feature>
<feature type="coiled-coil region" evidence="1">
    <location>
        <begin position="1"/>
        <end position="60"/>
    </location>
</feature>
<dbReference type="FunCoup" id="A0A3Q3KQM4">
    <property type="interactions" value="1384"/>
</dbReference>
<evidence type="ECO:0000256" key="2">
    <source>
        <dbReference type="SAM" id="MobiDB-lite"/>
    </source>
</evidence>
<feature type="compositionally biased region" description="Basic and acidic residues" evidence="2">
    <location>
        <begin position="321"/>
        <end position="357"/>
    </location>
</feature>
<dbReference type="Gene3D" id="1.10.10.60">
    <property type="entry name" value="Homeodomain-like"/>
    <property type="match status" value="1"/>
</dbReference>
<feature type="region of interest" description="Disordered" evidence="2">
    <location>
        <begin position="102"/>
        <end position="265"/>
    </location>
</feature>
<organism evidence="3 4">
    <name type="scientific">Mastacembelus armatus</name>
    <name type="common">zig-zag eel</name>
    <dbReference type="NCBI Taxonomy" id="205130"/>
    <lineage>
        <taxon>Eukaryota</taxon>
        <taxon>Metazoa</taxon>
        <taxon>Chordata</taxon>
        <taxon>Craniata</taxon>
        <taxon>Vertebrata</taxon>
        <taxon>Euteleostomi</taxon>
        <taxon>Actinopterygii</taxon>
        <taxon>Neopterygii</taxon>
        <taxon>Teleostei</taxon>
        <taxon>Neoteleostei</taxon>
        <taxon>Acanthomorphata</taxon>
        <taxon>Anabantaria</taxon>
        <taxon>Synbranchiformes</taxon>
        <taxon>Mastacembelidae</taxon>
        <taxon>Mastacembelus</taxon>
    </lineage>
</organism>
<dbReference type="InterPro" id="IPR039674">
    <property type="entry name" value="FLASH"/>
</dbReference>
<feature type="region of interest" description="Disordered" evidence="2">
    <location>
        <begin position="870"/>
        <end position="925"/>
    </location>
</feature>
<dbReference type="GO" id="GO:0005739">
    <property type="term" value="C:mitochondrion"/>
    <property type="evidence" value="ECO:0007669"/>
    <property type="project" value="TreeGrafter"/>
</dbReference>
<keyword evidence="4" id="KW-1185">Reference proteome</keyword>
<feature type="compositionally biased region" description="Basic residues" evidence="2">
    <location>
        <begin position="1521"/>
        <end position="1537"/>
    </location>
</feature>
<dbReference type="GO" id="GO:0003714">
    <property type="term" value="F:transcription corepressor activity"/>
    <property type="evidence" value="ECO:0007669"/>
    <property type="project" value="TreeGrafter"/>
</dbReference>
<dbReference type="PANTHER" id="PTHR15489">
    <property type="entry name" value="CASPASE 8 ASSOCIATED PROTEIN 2"/>
    <property type="match status" value="1"/>
</dbReference>
<feature type="region of interest" description="Disordered" evidence="2">
    <location>
        <begin position="664"/>
        <end position="687"/>
    </location>
</feature>
<feature type="compositionally biased region" description="Low complexity" evidence="2">
    <location>
        <begin position="154"/>
        <end position="183"/>
    </location>
</feature>
<sequence>FQAAQNQIKELRRTVEQLEIQNTGLNAENCRLKKNISALLHTARKEVTRKDAEIQRLNQQYVFLPVCTDWIYIKWLIHNFFFPRLSKGHCHHQSHVNNLRDQNSFRWTPTGSSSTNPPPSVLVPAPPSPSSLPLLQTSPPRVIEPSKDSPSRKQSNNSINQSIGSSTESKASKASSSNSKSSARGYCRISDKKTEHSVSKFNSSSSSRHSGSDKHKFKRREEKYKNHKLSESTERRHRTGSDASKECQDRNRSHRADKDTGRNYDSKLCKSRTFLKVEGHHRSDRAKSPPPEILCSAAFSDDTKGGSQAQKQNKAKLATSDSEHSTAHSCKEVYNRDHRKLKTSDGHSRGLDSKDQIKSSSSQHTRRCSLSSDDRRGGRVSKDYQRKEERRHEDDISRKHKRSKTCASLERPSKQPYTSEKSSVEENTPNRKLCFMETLNLTISPMKKPVMSIDARQDCFTSVDKAGLNRSDENFQLHLENMCVIDEVGSSVIDAELEAAADQFPGIRCDDAKDVQEKDKSRSESAAGKLLEDTLGQSTSAQLTAHPKPNQSSSLKLTAVGVSENHEDSTQLASVNQVDQPGPLEATDGVSDTLGNITKPHTSNSLYKVNDENCTDQSVASNEPVVAAASTSRESLVAKDALDNPKSKEPSAHVFPQYCQQGLHPGSSSSIHKKDACDTQEGPKDTEAVTSTISLESLPQEGLSLPEAIYVLTQTNKDADDSIASELSSSTGCIAVSKVSSTTEETMLQERYSDLIFTSKKSFSPGKSLENNAEPSSSVPLLHDEDSMMRTLSNLKRFPDAISPLRSPIRTTKRSHLHVNGKPGHVKSLQNDFSDTAVDVNSKKLDINKENKYPGSPANHNMQNMVDRVCDQPSSLSDPELEEGEILSESDENAANSPAPASKRVKLAQPVRNKPSPKSLLKRKSEEKCVATKEAIETTGTSTRSPKSRFKTVCPAATKASFSNIEEIMETFKLVRTEIRKKYMKLHKTFPKKSFYGMMDNFQESFLEFVDGAHFGQICSQAGELKSRLNKLIASVFSKVLNNGIVKRIFEQQAVDLKQKLWDFVDVQVDYLFKDIHTTLKSLCKPITAQVGDKNTGGNDKISRQPCVKQPPCQQKEAQCSTLNQIKPSSVVPYKTGLGSRGKGIRITHVEQDRNVALHPIDCPSTQTVVDFFSSKNIPSIPEKNNMASLPVSQNGSLLDKTDFQILTEQQATSLTFNLVRDSQMGEIFKCLLQGSDLLESSGITGDSTTWSFSSPRKDGEKLISITTPTKFDSPSKLLSPTKFDTPSKLITTWTRISPRKMLSPRTKDQIQLNPALFDESCLLEVPSQNRATLHSSLASQRSYSILAEDLAVSLTIPSPLKSDSHLSFLQPSSMNIMSTPDSIISAHISEDALLDGEDATEQDIHLSLDTDNSSCGSSSSVTSVALATSFVFQPDVPMQALVMEKSNDHFIVKIRQATTSADITLTADESLSETLKEDQQHTEEGTVAQESQPKVVLSLTIAEDVSSMPETNQRDCDNGRKRKKHGDKVKVKRKRKEVVQSTEDVVSNAKKDCNESRSSPGSLSPNSLSANNVIRKKGEVVMAWSRDEDRAILMDLKTKGASRDTFSALSEKLNKPSGQIAHRFYQLMKLFKKQEKMDT</sequence>
<feature type="compositionally biased region" description="Basic and acidic residues" evidence="2">
    <location>
        <begin position="189"/>
        <end position="198"/>
    </location>
</feature>
<dbReference type="GO" id="GO:0036337">
    <property type="term" value="P:Fas signaling pathway"/>
    <property type="evidence" value="ECO:0007669"/>
    <property type="project" value="TreeGrafter"/>
</dbReference>
<dbReference type="GeneTree" id="ENSGT00620000088063"/>
<feature type="compositionally biased region" description="Polar residues" evidence="2">
    <location>
        <begin position="415"/>
        <end position="427"/>
    </location>
</feature>
<accession>A0A3Q3KQM4</accession>
<feature type="region of interest" description="Disordered" evidence="2">
    <location>
        <begin position="277"/>
        <end position="429"/>
    </location>
</feature>
<feature type="compositionally biased region" description="Basic and acidic residues" evidence="2">
    <location>
        <begin position="672"/>
        <end position="687"/>
    </location>
</feature>
<dbReference type="STRING" id="205130.ENSMAMP00000003752"/>
<evidence type="ECO:0000256" key="1">
    <source>
        <dbReference type="SAM" id="Coils"/>
    </source>
</evidence>
<feature type="compositionally biased region" description="Acidic residues" evidence="2">
    <location>
        <begin position="879"/>
        <end position="892"/>
    </location>
</feature>
<dbReference type="InterPro" id="IPR009057">
    <property type="entry name" value="Homeodomain-like_sf"/>
</dbReference>